<dbReference type="Gene3D" id="3.90.580.10">
    <property type="entry name" value="Zinc finger, CHC2-type domain"/>
    <property type="match status" value="1"/>
</dbReference>
<dbReference type="PIRSF" id="PIRSF002811">
    <property type="entry name" value="DnaG"/>
    <property type="match status" value="1"/>
</dbReference>
<keyword evidence="1 12" id="KW-0240">DNA-directed RNA polymerase</keyword>
<dbReference type="Gene3D" id="1.10.860.10">
    <property type="entry name" value="DNAb Helicase, Chain A"/>
    <property type="match status" value="1"/>
</dbReference>
<dbReference type="InterPro" id="IPR019475">
    <property type="entry name" value="DNA_primase_DnaB-bd"/>
</dbReference>
<gene>
    <name evidence="12" type="primary">dnaG</name>
    <name evidence="15" type="ORF">G9H71_02200</name>
</gene>
<dbReference type="InterPro" id="IPR037068">
    <property type="entry name" value="DNA_primase_core_N_sf"/>
</dbReference>
<dbReference type="EC" id="2.7.7.101" evidence="12"/>
<evidence type="ECO:0000313" key="15">
    <source>
        <dbReference type="EMBL" id="NHC12592.1"/>
    </source>
</evidence>
<organism evidence="15 16">
    <name type="scientific">Motilibacter deserti</name>
    <dbReference type="NCBI Taxonomy" id="2714956"/>
    <lineage>
        <taxon>Bacteria</taxon>
        <taxon>Bacillati</taxon>
        <taxon>Actinomycetota</taxon>
        <taxon>Actinomycetes</taxon>
        <taxon>Motilibacterales</taxon>
        <taxon>Motilibacteraceae</taxon>
        <taxon>Motilibacter</taxon>
    </lineage>
</organism>
<dbReference type="InterPro" id="IPR002694">
    <property type="entry name" value="Znf_CHC2"/>
</dbReference>
<dbReference type="SUPFAM" id="SSF56731">
    <property type="entry name" value="DNA primase core"/>
    <property type="match status" value="1"/>
</dbReference>
<keyword evidence="5 12" id="KW-0235">DNA replication</keyword>
<evidence type="ECO:0000256" key="7">
    <source>
        <dbReference type="ARBA" id="ARBA00022771"/>
    </source>
</evidence>
<dbReference type="InterPro" id="IPR006171">
    <property type="entry name" value="TOPRIM_dom"/>
</dbReference>
<dbReference type="PANTHER" id="PTHR30313">
    <property type="entry name" value="DNA PRIMASE"/>
    <property type="match status" value="1"/>
</dbReference>
<dbReference type="Pfam" id="PF08275">
    <property type="entry name" value="DNAG_N"/>
    <property type="match status" value="1"/>
</dbReference>
<proteinExistence type="inferred from homology"/>
<dbReference type="Pfam" id="PF13662">
    <property type="entry name" value="Toprim_4"/>
    <property type="match status" value="1"/>
</dbReference>
<dbReference type="HAMAP" id="MF_00974">
    <property type="entry name" value="DNA_primase_DnaG"/>
    <property type="match status" value="1"/>
</dbReference>
<dbReference type="PANTHER" id="PTHR30313:SF2">
    <property type="entry name" value="DNA PRIMASE"/>
    <property type="match status" value="1"/>
</dbReference>
<dbReference type="Proteomes" id="UP000800981">
    <property type="component" value="Unassembled WGS sequence"/>
</dbReference>
<dbReference type="SMART" id="SM00493">
    <property type="entry name" value="TOPRIM"/>
    <property type="match status" value="1"/>
</dbReference>
<evidence type="ECO:0000256" key="4">
    <source>
        <dbReference type="ARBA" id="ARBA00022695"/>
    </source>
</evidence>
<dbReference type="SMART" id="SM00766">
    <property type="entry name" value="DnaG_DnaB_bind"/>
    <property type="match status" value="1"/>
</dbReference>
<dbReference type="InterPro" id="IPR013173">
    <property type="entry name" value="DNA_primase_DnaG_DnaB-bd_dom"/>
</dbReference>
<evidence type="ECO:0000256" key="12">
    <source>
        <dbReference type="HAMAP-Rule" id="MF_00974"/>
    </source>
</evidence>
<accession>A0ABX0GPF4</accession>
<dbReference type="EMBL" id="JAANNP010000001">
    <property type="protein sequence ID" value="NHC12592.1"/>
    <property type="molecule type" value="Genomic_DNA"/>
</dbReference>
<comment type="subunit">
    <text evidence="12">Monomer. Interacts with DnaB.</text>
</comment>
<keyword evidence="6 12" id="KW-0479">Metal-binding</keyword>
<dbReference type="InterPro" id="IPR006295">
    <property type="entry name" value="DNA_primase_DnaG"/>
</dbReference>
<evidence type="ECO:0000313" key="16">
    <source>
        <dbReference type="Proteomes" id="UP000800981"/>
    </source>
</evidence>
<evidence type="ECO:0000256" key="10">
    <source>
        <dbReference type="ARBA" id="ARBA00023125"/>
    </source>
</evidence>
<name>A0ABX0GPF4_9ACTN</name>
<dbReference type="InterPro" id="IPR030846">
    <property type="entry name" value="DnaG_bac"/>
</dbReference>
<feature type="domain" description="Toprim" evidence="14">
    <location>
        <begin position="262"/>
        <end position="348"/>
    </location>
</feature>
<dbReference type="InterPro" id="IPR013264">
    <property type="entry name" value="DNAG_N"/>
</dbReference>
<comment type="cofactor">
    <cofactor evidence="12 13">
        <name>Zn(2+)</name>
        <dbReference type="ChEBI" id="CHEBI:29105"/>
    </cofactor>
    <text evidence="12 13">Binds 1 zinc ion per monomer.</text>
</comment>
<feature type="zinc finger region" description="CHC2-type" evidence="12">
    <location>
        <begin position="41"/>
        <end position="65"/>
    </location>
</feature>
<dbReference type="Pfam" id="PF08278">
    <property type="entry name" value="DnaG_DnaB_bind"/>
    <property type="match status" value="1"/>
</dbReference>
<dbReference type="InterPro" id="IPR050219">
    <property type="entry name" value="DnaG_primase"/>
</dbReference>
<dbReference type="Pfam" id="PF10410">
    <property type="entry name" value="DnaB_bind"/>
    <property type="match status" value="1"/>
</dbReference>
<dbReference type="RefSeq" id="WP_166277111.1">
    <property type="nucleotide sequence ID" value="NZ_JAANNP010000001.1"/>
</dbReference>
<comment type="domain">
    <text evidence="12">Contains an N-terminal zinc-binding domain, a central core domain that contains the primase activity, and a C-terminal DnaB-binding domain.</text>
</comment>
<evidence type="ECO:0000256" key="3">
    <source>
        <dbReference type="ARBA" id="ARBA00022679"/>
    </source>
</evidence>
<comment type="function">
    <text evidence="12 13">RNA polymerase that catalyzes the synthesis of short RNA molecules used as primers for DNA polymerase during DNA replication.</text>
</comment>
<keyword evidence="2 12" id="KW-0639">Primosome</keyword>
<dbReference type="SUPFAM" id="SSF57783">
    <property type="entry name" value="Zinc beta-ribbon"/>
    <property type="match status" value="1"/>
</dbReference>
<dbReference type="InterPro" id="IPR016136">
    <property type="entry name" value="DNA_helicase_N/primase_C"/>
</dbReference>
<keyword evidence="16" id="KW-1185">Reference proteome</keyword>
<comment type="catalytic activity">
    <reaction evidence="12">
        <text>ssDNA + n NTP = ssDNA/pppN(pN)n-1 hybrid + (n-1) diphosphate.</text>
        <dbReference type="EC" id="2.7.7.101"/>
    </reaction>
</comment>
<keyword evidence="3 12" id="KW-0808">Transferase</keyword>
<evidence type="ECO:0000256" key="11">
    <source>
        <dbReference type="ARBA" id="ARBA00023163"/>
    </source>
</evidence>
<dbReference type="Pfam" id="PF01807">
    <property type="entry name" value="Zn_ribbon_DnaG"/>
    <property type="match status" value="1"/>
</dbReference>
<dbReference type="PROSITE" id="PS50880">
    <property type="entry name" value="TOPRIM"/>
    <property type="match status" value="1"/>
</dbReference>
<dbReference type="SMART" id="SM00400">
    <property type="entry name" value="ZnF_CHCC"/>
    <property type="match status" value="1"/>
</dbReference>
<dbReference type="NCBIfam" id="TIGR01391">
    <property type="entry name" value="dnaG"/>
    <property type="match status" value="1"/>
</dbReference>
<comment type="caution">
    <text evidence="15">The sequence shown here is derived from an EMBL/GenBank/DDBJ whole genome shotgun (WGS) entry which is preliminary data.</text>
</comment>
<evidence type="ECO:0000256" key="13">
    <source>
        <dbReference type="PIRNR" id="PIRNR002811"/>
    </source>
</evidence>
<evidence type="ECO:0000256" key="1">
    <source>
        <dbReference type="ARBA" id="ARBA00022478"/>
    </source>
</evidence>
<dbReference type="CDD" id="cd03364">
    <property type="entry name" value="TOPRIM_DnaG_primases"/>
    <property type="match status" value="1"/>
</dbReference>
<dbReference type="Gene3D" id="3.90.980.10">
    <property type="entry name" value="DNA primase, catalytic core, N-terminal domain"/>
    <property type="match status" value="1"/>
</dbReference>
<evidence type="ECO:0000256" key="2">
    <source>
        <dbReference type="ARBA" id="ARBA00022515"/>
    </source>
</evidence>
<sequence>MAGRIRDEDVALVKERVNIADVVGEHVTLRRAGADAMKGLCPFHDEKTPSFNVRPSMGTFHCFGCNAGGDAIDFLRQLEQLSFAEAVERLAPRAGIELRYEDGSALDTQLAGQRTRLIEAHKAAAEFYVEQLTGPEAIVGRRFLAERGFDRAAAEQFGVGYAPAGGEALLRHLRGRGFREDDLVEGGLVGRSGRGPYDRFRGRLIWPIRDSAGAVIGFGARRLHDDDRIQAKYLNTTETPIYKKSQVLYGIDLARREIAKSLQAVVVEGYTDVMACHLSGVQTAVATCGTAFGDAHAKALRRYLMDENEFRGEVVFTFDGDEAGRKAALKAFEGDERFVTQTFVAVEPNGLDPCDLRLQRGPEGVRALVSSRVPLFEFALRSAVGRYDMDTAEGRTAARRSGMGIVQRIRDASLRQEYARRLAVMTGLDDPNELVAQARGGVNDARRAAAREAVPAPRAASRAFLVAEREAVKAALQMPDVVGATFDALPESVFTHPMHMAVAAAVRAAGGAGAAVPGPAWVGAVREAAADDDVRTAVVTLAVEPLPATPGAERRYVVEVLARVEEAAISRHMDELLGRIRRLDPSQDVEEMSALQRELMSLDNQRRTVRDRALGEG</sequence>
<keyword evidence="11 12" id="KW-0804">Transcription</keyword>
<evidence type="ECO:0000256" key="8">
    <source>
        <dbReference type="ARBA" id="ARBA00022833"/>
    </source>
</evidence>
<dbReference type="InterPro" id="IPR034151">
    <property type="entry name" value="TOPRIM_DnaG_bac"/>
</dbReference>
<reference evidence="15 16" key="1">
    <citation type="submission" date="2020-03" db="EMBL/GenBank/DDBJ databases">
        <title>Two novel Motilibacter sp.</title>
        <authorList>
            <person name="Liu S."/>
        </authorList>
    </citation>
    <scope>NUCLEOTIDE SEQUENCE [LARGE SCALE GENOMIC DNA]</scope>
    <source>
        <strain evidence="15 16">E257</strain>
    </source>
</reference>
<evidence type="ECO:0000259" key="14">
    <source>
        <dbReference type="PROSITE" id="PS50880"/>
    </source>
</evidence>
<keyword evidence="7 12" id="KW-0863">Zinc-finger</keyword>
<protein>
    <recommendedName>
        <fullName evidence="12 13">DNA primase</fullName>
        <ecNumber evidence="12">2.7.7.101</ecNumber>
    </recommendedName>
</protein>
<dbReference type="Gene3D" id="3.40.1360.10">
    <property type="match status" value="1"/>
</dbReference>
<dbReference type="InterPro" id="IPR036977">
    <property type="entry name" value="DNA_primase_Znf_CHC2"/>
</dbReference>
<evidence type="ECO:0000256" key="9">
    <source>
        <dbReference type="ARBA" id="ARBA00022842"/>
    </source>
</evidence>
<keyword evidence="10 12" id="KW-0238">DNA-binding</keyword>
<evidence type="ECO:0000256" key="5">
    <source>
        <dbReference type="ARBA" id="ARBA00022705"/>
    </source>
</evidence>
<keyword evidence="4 12" id="KW-0548">Nucleotidyltransferase</keyword>
<keyword evidence="9" id="KW-0460">Magnesium</keyword>
<comment type="similarity">
    <text evidence="12 13">Belongs to the DnaG primase family.</text>
</comment>
<evidence type="ECO:0000256" key="6">
    <source>
        <dbReference type="ARBA" id="ARBA00022723"/>
    </source>
</evidence>
<keyword evidence="8 12" id="KW-0862">Zinc</keyword>